<dbReference type="EMBL" id="BGZK01004156">
    <property type="protein sequence ID" value="GBP07253.1"/>
    <property type="molecule type" value="Genomic_DNA"/>
</dbReference>
<accession>A0A4C1SYC2</accession>
<dbReference type="InterPro" id="IPR004119">
    <property type="entry name" value="EcKL"/>
</dbReference>
<comment type="caution">
    <text evidence="1">The sequence shown here is derived from an EMBL/GenBank/DDBJ whole genome shotgun (WGS) entry which is preliminary data.</text>
</comment>
<evidence type="ECO:0008006" key="3">
    <source>
        <dbReference type="Google" id="ProtNLM"/>
    </source>
</evidence>
<keyword evidence="2" id="KW-1185">Reference proteome</keyword>
<proteinExistence type="predicted"/>
<name>A0A4C1SYC2_EUMVA</name>
<dbReference type="Pfam" id="PF02958">
    <property type="entry name" value="EcKL"/>
    <property type="match status" value="1"/>
</dbReference>
<dbReference type="SUPFAM" id="SSF56112">
    <property type="entry name" value="Protein kinase-like (PK-like)"/>
    <property type="match status" value="1"/>
</dbReference>
<dbReference type="AlphaFoldDB" id="A0A4C1SYC2"/>
<organism evidence="1 2">
    <name type="scientific">Eumeta variegata</name>
    <name type="common">Bagworm moth</name>
    <name type="synonym">Eumeta japonica</name>
    <dbReference type="NCBI Taxonomy" id="151549"/>
    <lineage>
        <taxon>Eukaryota</taxon>
        <taxon>Metazoa</taxon>
        <taxon>Ecdysozoa</taxon>
        <taxon>Arthropoda</taxon>
        <taxon>Hexapoda</taxon>
        <taxon>Insecta</taxon>
        <taxon>Pterygota</taxon>
        <taxon>Neoptera</taxon>
        <taxon>Endopterygota</taxon>
        <taxon>Lepidoptera</taxon>
        <taxon>Glossata</taxon>
        <taxon>Ditrysia</taxon>
        <taxon>Tineoidea</taxon>
        <taxon>Psychidae</taxon>
        <taxon>Oiketicinae</taxon>
        <taxon>Eumeta</taxon>
    </lineage>
</organism>
<dbReference type="PANTHER" id="PTHR11012">
    <property type="entry name" value="PROTEIN KINASE-LIKE DOMAIN-CONTAINING"/>
    <property type="match status" value="1"/>
</dbReference>
<evidence type="ECO:0000313" key="2">
    <source>
        <dbReference type="Proteomes" id="UP000299102"/>
    </source>
</evidence>
<dbReference type="Proteomes" id="UP000299102">
    <property type="component" value="Unassembled WGS sequence"/>
</dbReference>
<dbReference type="PANTHER" id="PTHR11012:SF6">
    <property type="entry name" value="CHK DOMAIN OV1-RELATED"/>
    <property type="match status" value="1"/>
</dbReference>
<protein>
    <recommendedName>
        <fullName evidence="3">CHK kinase-like domain-containing protein</fullName>
    </recommendedName>
</protein>
<dbReference type="OrthoDB" id="191037at2759"/>
<reference evidence="1 2" key="1">
    <citation type="journal article" date="2019" name="Commun. Biol.">
        <title>The bagworm genome reveals a unique fibroin gene that provides high tensile strength.</title>
        <authorList>
            <person name="Kono N."/>
            <person name="Nakamura H."/>
            <person name="Ohtoshi R."/>
            <person name="Tomita M."/>
            <person name="Numata K."/>
            <person name="Arakawa K."/>
        </authorList>
    </citation>
    <scope>NUCLEOTIDE SEQUENCE [LARGE SCALE GENOMIC DNA]</scope>
</reference>
<evidence type="ECO:0000313" key="1">
    <source>
        <dbReference type="EMBL" id="GBP07253.1"/>
    </source>
</evidence>
<gene>
    <name evidence="1" type="ORF">EVAR_73477_1</name>
</gene>
<sequence length="184" mass="21274">MSQPDSPAWIESSLFEHVLRATIKDFKHIKEFRVSPALAPENYATIMLKVQAEVALTSGSLKEQSFMLKVAHDTELYRKEMSKWEIFATETGMYSIIKPEFEELYAHVGLNVQFGAKCYELPVNKEYILLEDLSRRGFKNVKRQDCLDMEHCQAVLKKIAQFHAASAVRVERKGMFAEHYLYGF</sequence>
<dbReference type="InterPro" id="IPR011009">
    <property type="entry name" value="Kinase-like_dom_sf"/>
</dbReference>